<accession>A0A026WEA7</accession>
<evidence type="ECO:0000313" key="1">
    <source>
        <dbReference type="EMBL" id="EZA54001.1"/>
    </source>
</evidence>
<dbReference type="AlphaFoldDB" id="A0A026WEA7"/>
<organism evidence="1 2">
    <name type="scientific">Ooceraea biroi</name>
    <name type="common">Clonal raider ant</name>
    <name type="synonym">Cerapachys biroi</name>
    <dbReference type="NCBI Taxonomy" id="2015173"/>
    <lineage>
        <taxon>Eukaryota</taxon>
        <taxon>Metazoa</taxon>
        <taxon>Ecdysozoa</taxon>
        <taxon>Arthropoda</taxon>
        <taxon>Hexapoda</taxon>
        <taxon>Insecta</taxon>
        <taxon>Pterygota</taxon>
        <taxon>Neoptera</taxon>
        <taxon>Endopterygota</taxon>
        <taxon>Hymenoptera</taxon>
        <taxon>Apocrita</taxon>
        <taxon>Aculeata</taxon>
        <taxon>Formicoidea</taxon>
        <taxon>Formicidae</taxon>
        <taxon>Dorylinae</taxon>
        <taxon>Ooceraea</taxon>
    </lineage>
</organism>
<reference evidence="1 2" key="1">
    <citation type="journal article" date="2014" name="Curr. Biol.">
        <title>The genome of the clonal raider ant Cerapachys biroi.</title>
        <authorList>
            <person name="Oxley P.R."/>
            <person name="Ji L."/>
            <person name="Fetter-Pruneda I."/>
            <person name="McKenzie S.K."/>
            <person name="Li C."/>
            <person name="Hu H."/>
            <person name="Zhang G."/>
            <person name="Kronauer D.J."/>
        </authorList>
    </citation>
    <scope>NUCLEOTIDE SEQUENCE [LARGE SCALE GENOMIC DNA]</scope>
</reference>
<keyword evidence="2" id="KW-1185">Reference proteome</keyword>
<dbReference type="Proteomes" id="UP000053097">
    <property type="component" value="Unassembled WGS sequence"/>
</dbReference>
<dbReference type="EMBL" id="KK107260">
    <property type="protein sequence ID" value="EZA54001.1"/>
    <property type="molecule type" value="Genomic_DNA"/>
</dbReference>
<evidence type="ECO:0000313" key="2">
    <source>
        <dbReference type="Proteomes" id="UP000053097"/>
    </source>
</evidence>
<protein>
    <submittedName>
        <fullName evidence="1">Uncharacterized protein</fullName>
    </submittedName>
</protein>
<name>A0A026WEA7_OOCBI</name>
<gene>
    <name evidence="1" type="ORF">X777_05850</name>
</gene>
<proteinExistence type="predicted"/>
<sequence>MDRDDMVESMTKESASATSTMTIDFQHFRHINYLLARFSHLSATFLFNAIDLFPIFVRHNLDPFEAQYFAQFVRARFPFI</sequence>